<gene>
    <name evidence="4" type="ORF">SAMN05877753_103426</name>
</gene>
<reference evidence="4 5" key="1">
    <citation type="submission" date="2017-08" db="EMBL/GenBank/DDBJ databases">
        <authorList>
            <person name="de Groot N.N."/>
        </authorList>
    </citation>
    <scope>NUCLEOTIDE SEQUENCE [LARGE SCALE GENOMIC DNA]</scope>
    <source>
        <strain evidence="4 5">JC228</strain>
    </source>
</reference>
<dbReference type="GO" id="GO:0005509">
    <property type="term" value="F:calcium ion binding"/>
    <property type="evidence" value="ECO:0007669"/>
    <property type="project" value="InterPro"/>
</dbReference>
<dbReference type="GO" id="GO:0016020">
    <property type="term" value="C:membrane"/>
    <property type="evidence" value="ECO:0007669"/>
    <property type="project" value="InterPro"/>
</dbReference>
<feature type="region of interest" description="Disordered" evidence="1">
    <location>
        <begin position="42"/>
        <end position="112"/>
    </location>
</feature>
<dbReference type="EMBL" id="OAOP01000003">
    <property type="protein sequence ID" value="SNX70043.1"/>
    <property type="molecule type" value="Genomic_DNA"/>
</dbReference>
<sequence length="1639" mass="184091">MRGKRMRNKLKKGMIFLFILAILLSNVSFTSNSRLVFAENHTSSTTTNSTPQPEEDTTAAPSSDGTTTPEETSKEASQSTINDSAPKDEKDSELEIATEEDKGSPVIQHTPITEVKASEDVVIAAEITNAAEFTAALHYQTSPDEGFHTIPMNLVEGSSYQAVVTKDQLITDTLKYYITVSQPDSEIIYPEGNPFEVTVSQEDGVDYNSLPHLLITEISPNSQGSGTDYYEYFELYNNTNQPLNLTNYSFIYRYTDTGNELSFQIPVTTIEPQETLVFWFNNGNKTLSDFNANFGTELSEEQVVQFNDVFPGFANGGNRAIVIKDHTGAEVISASYLSGETDNTGAVVEYKYPTTGTEMVKHQVLTLPTPSTIEAIQVPETPVTLPDQPKDVEAPVITHTPITSSQPLTSIQIEARVTDNVAVPVVTLHYKKESDLDFTSIPMSPNGETYMAEIPSFHVYEPIVYFIEASDGVNFTTTDEYTIQVVQPEVDFTSIPYLLVTEIVPDTTNVGTADGYEFIEIYNNSDQAINFKDYKMYYRYGTDPATDVVWPSDPEEVVIPAGETLVLWIINTQNREQTVADFNANYGSSLVENEDIVRIYSDGMANGSMRGLVIGTNTHKEISVSYYNDEPNVDDTFANKGIVFGYPTDKSTVGKKIGILDATPGRVEGFQVPSEPVHSEEDTVPPTIENLTNVTEVNQKDNIDITANVTDDKEVKSVRLFYKVDNQDTYREAILQENYDDLLYHHMIYSPDLIGNQFVDYYLVVSDGSTEVTSDTYRVTITNELDSSSLRLNVKSDEILRGEKELKATSATDAPDDIKMFIDGNEVTEGLYQSVEHTAYFAFEVNGLNTYFQNAVTMGEEVLYTMDDDWLTQWKTFSIPIEPERLAVGETVITVRTGNKASPFDLDSAENRDDFDLKNVRLVLADGTIIKDPSYSDPSQILKMNDANPFVDFTFTITENEARSKTYRWDTTSVSDGKHVVMVQDKDEEVSSELVVDNTAPTVKTSLKEGKEYKGAFSIDVDVKDKLSGVDSYKVLLDGKDIQVPLETSSAELIPGEHELLITAFDKAGNQQETRVEFSVADENPSQPEVVSPANHSIVDGDPKLQVKVTDPTNDKLDVTFYKGYKYDLSTDVHVKGFKHATEFEPPLQMVPEGEQAFTSEDIQLVSKADGSYLISDSETQFPYHRFDVTVDESLDENDRVELYWKGNSLEGRKVSMYAWNHGSNQWTLIDYKIAGTEDFQLKGLVTVSEYVKDSKINVLVQDEIPSTPDDYDYTFVWMSDTQFYSESFPYIYERQTEWIAEKQEELKIKYVFHTGDLVNKSNQEYQWKNADNFMKVLDDHQIPYGVLAGNHDVDQVSNDYTEYYKYFGEDRFKDKPYYGGSYLNNRGHYDLISAGGNDFIMVYLGWGVTDEGIQWVNEVLAAHPDELAILNFHEYLLATGSRHPLGEKLYNEIVLPNPNVIAVLSGHYHEAQTLVDQIDDDGDGVADRQVTQMLADYQAGPEGGQGYMRLLHFDQDNNRILVNTYSPYLDDYNYYDTGAFPGKDEFVINLDLAPSKKRVATDYFAVNIYTDHVIDTDKVKSGDIAEAVWNGLESNKAYSWYVIVEDKYTGRTISDIWTFVKGKEIEGSKKKIGSSDSD</sequence>
<protein>
    <submittedName>
        <fullName evidence="4">Lamin tail-like protein</fullName>
    </submittedName>
</protein>
<evidence type="ECO:0000256" key="1">
    <source>
        <dbReference type="SAM" id="MobiDB-lite"/>
    </source>
</evidence>
<dbReference type="GO" id="GO:0007156">
    <property type="term" value="P:homophilic cell adhesion via plasma membrane adhesion molecules"/>
    <property type="evidence" value="ECO:0007669"/>
    <property type="project" value="InterPro"/>
</dbReference>
<feature type="domain" description="LTD" evidence="3">
    <location>
        <begin position="208"/>
        <end position="341"/>
    </location>
</feature>
<name>A0A285CSW0_9BACI</name>
<dbReference type="Proteomes" id="UP000219546">
    <property type="component" value="Unassembled WGS sequence"/>
</dbReference>
<feature type="domain" description="LTD" evidence="3">
    <location>
        <begin position="486"/>
        <end position="648"/>
    </location>
</feature>
<dbReference type="InterPro" id="IPR004843">
    <property type="entry name" value="Calcineurin-like_PHP"/>
</dbReference>
<accession>A0A285CSW0</accession>
<evidence type="ECO:0000259" key="3">
    <source>
        <dbReference type="PROSITE" id="PS51841"/>
    </source>
</evidence>
<evidence type="ECO:0000313" key="4">
    <source>
        <dbReference type="EMBL" id="SNX70043.1"/>
    </source>
</evidence>
<evidence type="ECO:0000259" key="2">
    <source>
        <dbReference type="PROSITE" id="PS50268"/>
    </source>
</evidence>
<feature type="compositionally biased region" description="Polar residues" evidence="1">
    <location>
        <begin position="59"/>
        <end position="83"/>
    </location>
</feature>
<dbReference type="PROSITE" id="PS51841">
    <property type="entry name" value="LTD"/>
    <property type="match status" value="2"/>
</dbReference>
<dbReference type="Pfam" id="PF00149">
    <property type="entry name" value="Metallophos"/>
    <property type="match status" value="1"/>
</dbReference>
<dbReference type="SUPFAM" id="SSF56300">
    <property type="entry name" value="Metallo-dependent phosphatases"/>
    <property type="match status" value="1"/>
</dbReference>
<proteinExistence type="predicted"/>
<dbReference type="PROSITE" id="PS50268">
    <property type="entry name" value="CADHERIN_2"/>
    <property type="match status" value="1"/>
</dbReference>
<organism evidence="4 5">
    <name type="scientific">Bacillus oleivorans</name>
    <dbReference type="NCBI Taxonomy" id="1448271"/>
    <lineage>
        <taxon>Bacteria</taxon>
        <taxon>Bacillati</taxon>
        <taxon>Bacillota</taxon>
        <taxon>Bacilli</taxon>
        <taxon>Bacillales</taxon>
        <taxon>Bacillaceae</taxon>
        <taxon>Bacillus</taxon>
    </lineage>
</organism>
<keyword evidence="5" id="KW-1185">Reference proteome</keyword>
<dbReference type="SUPFAM" id="SSF74853">
    <property type="entry name" value="Lamin A/C globular tail domain"/>
    <property type="match status" value="1"/>
</dbReference>
<dbReference type="InterPro" id="IPR001322">
    <property type="entry name" value="Lamin_tail_dom"/>
</dbReference>
<dbReference type="GO" id="GO:0016787">
    <property type="term" value="F:hydrolase activity"/>
    <property type="evidence" value="ECO:0007669"/>
    <property type="project" value="InterPro"/>
</dbReference>
<dbReference type="InterPro" id="IPR051918">
    <property type="entry name" value="STPP_CPPED1"/>
</dbReference>
<dbReference type="Pfam" id="PF00932">
    <property type="entry name" value="LTD"/>
    <property type="match status" value="2"/>
</dbReference>
<dbReference type="InterPro" id="IPR036415">
    <property type="entry name" value="Lamin_tail_dom_sf"/>
</dbReference>
<evidence type="ECO:0000313" key="5">
    <source>
        <dbReference type="Proteomes" id="UP000219546"/>
    </source>
</evidence>
<dbReference type="InterPro" id="IPR029052">
    <property type="entry name" value="Metallo-depent_PP-like"/>
</dbReference>
<dbReference type="PANTHER" id="PTHR43143">
    <property type="entry name" value="METALLOPHOSPHOESTERASE, CALCINEURIN SUPERFAMILY"/>
    <property type="match status" value="1"/>
</dbReference>
<dbReference type="Gene3D" id="3.60.21.10">
    <property type="match status" value="1"/>
</dbReference>
<feature type="domain" description="Cadherin" evidence="2">
    <location>
        <begin position="949"/>
        <end position="1090"/>
    </location>
</feature>
<dbReference type="InterPro" id="IPR002126">
    <property type="entry name" value="Cadherin-like_dom"/>
</dbReference>
<dbReference type="OrthoDB" id="9772095at2"/>
<dbReference type="PANTHER" id="PTHR43143:SF5">
    <property type="entry name" value="SECRETED PROTEIN"/>
    <property type="match status" value="1"/>
</dbReference>